<dbReference type="EMBL" id="CM003371">
    <property type="protein sequence ID" value="KOM31075.1"/>
    <property type="molecule type" value="Genomic_DNA"/>
</dbReference>
<dbReference type="Proteomes" id="UP000053144">
    <property type="component" value="Chromosome 1"/>
</dbReference>
<evidence type="ECO:0000313" key="2">
    <source>
        <dbReference type="Proteomes" id="UP000053144"/>
    </source>
</evidence>
<evidence type="ECO:0000313" key="1">
    <source>
        <dbReference type="EMBL" id="KOM31075.1"/>
    </source>
</evidence>
<sequence length="126" mass="14650">MMSAETLAYRNGVVKVNADSQFLILRHRQCKSAGERAPATEEEEIQYQGLKEHGQRRWQREAEYLSAAEITGLISYRCCNCSRYENAREEEKLRRKPEDFIDVVAELLHLIFISYKPTILSLLLIT</sequence>
<gene>
    <name evidence="1" type="ORF">LR48_Vigan01g063000</name>
</gene>
<accession>A0A0L9TKJ6</accession>
<name>A0A0L9TKJ6_PHAAN</name>
<proteinExistence type="predicted"/>
<dbReference type="AlphaFoldDB" id="A0A0L9TKJ6"/>
<reference evidence="2" key="1">
    <citation type="journal article" date="2015" name="Proc. Natl. Acad. Sci. U.S.A.">
        <title>Genome sequencing of adzuki bean (Vigna angularis) provides insight into high starch and low fat accumulation and domestication.</title>
        <authorList>
            <person name="Yang K."/>
            <person name="Tian Z."/>
            <person name="Chen C."/>
            <person name="Luo L."/>
            <person name="Zhao B."/>
            <person name="Wang Z."/>
            <person name="Yu L."/>
            <person name="Li Y."/>
            <person name="Sun Y."/>
            <person name="Li W."/>
            <person name="Chen Y."/>
            <person name="Li Y."/>
            <person name="Zhang Y."/>
            <person name="Ai D."/>
            <person name="Zhao J."/>
            <person name="Shang C."/>
            <person name="Ma Y."/>
            <person name="Wu B."/>
            <person name="Wang M."/>
            <person name="Gao L."/>
            <person name="Sun D."/>
            <person name="Zhang P."/>
            <person name="Guo F."/>
            <person name="Wang W."/>
            <person name="Li Y."/>
            <person name="Wang J."/>
            <person name="Varshney R.K."/>
            <person name="Wang J."/>
            <person name="Ling H.Q."/>
            <person name="Wan P."/>
        </authorList>
    </citation>
    <scope>NUCLEOTIDE SEQUENCE</scope>
    <source>
        <strain evidence="2">cv. Jingnong 6</strain>
    </source>
</reference>
<protein>
    <submittedName>
        <fullName evidence="1">Uncharacterized protein</fullName>
    </submittedName>
</protein>
<organism evidence="1 2">
    <name type="scientific">Phaseolus angularis</name>
    <name type="common">Azuki bean</name>
    <name type="synonym">Vigna angularis</name>
    <dbReference type="NCBI Taxonomy" id="3914"/>
    <lineage>
        <taxon>Eukaryota</taxon>
        <taxon>Viridiplantae</taxon>
        <taxon>Streptophyta</taxon>
        <taxon>Embryophyta</taxon>
        <taxon>Tracheophyta</taxon>
        <taxon>Spermatophyta</taxon>
        <taxon>Magnoliopsida</taxon>
        <taxon>eudicotyledons</taxon>
        <taxon>Gunneridae</taxon>
        <taxon>Pentapetalae</taxon>
        <taxon>rosids</taxon>
        <taxon>fabids</taxon>
        <taxon>Fabales</taxon>
        <taxon>Fabaceae</taxon>
        <taxon>Papilionoideae</taxon>
        <taxon>50 kb inversion clade</taxon>
        <taxon>NPAAA clade</taxon>
        <taxon>indigoferoid/millettioid clade</taxon>
        <taxon>Phaseoleae</taxon>
        <taxon>Vigna</taxon>
    </lineage>
</organism>
<dbReference type="Gramene" id="KOM31075">
    <property type="protein sequence ID" value="KOM31075"/>
    <property type="gene ID" value="LR48_Vigan01g063000"/>
</dbReference>